<name>A0A0C1KTE0_9BACT</name>
<accession>A0A0C1KTE0</accession>
<dbReference type="EMBL" id="JSVC01000045">
    <property type="protein sequence ID" value="KIC90681.1"/>
    <property type="molecule type" value="Genomic_DNA"/>
</dbReference>
<organism evidence="2 3">
    <name type="scientific">Flavihumibacter solisilvae</name>
    <dbReference type="NCBI Taxonomy" id="1349421"/>
    <lineage>
        <taxon>Bacteria</taxon>
        <taxon>Pseudomonadati</taxon>
        <taxon>Bacteroidota</taxon>
        <taxon>Chitinophagia</taxon>
        <taxon>Chitinophagales</taxon>
        <taxon>Chitinophagaceae</taxon>
        <taxon>Flavihumibacter</taxon>
    </lineage>
</organism>
<evidence type="ECO:0000313" key="2">
    <source>
        <dbReference type="EMBL" id="KIC90681.1"/>
    </source>
</evidence>
<proteinExistence type="predicted"/>
<dbReference type="STRING" id="1349421.OI18_22520"/>
<gene>
    <name evidence="2" type="ORF">OI18_22520</name>
</gene>
<sequence>MKRVLLIVIMCCSFLGLTAQDGGFIYIETEPSRPFFVRTRDSIYRSSEGNFLLLAPLAKNVGEIVLGFPGSKRGVLSFKLTDTTSVQGLILKEQPGDGWRLVDGANGAPLATRRLSREEDDLAGMNKRSDSFAIRLSQVMNDSTVLFYRSSGIATPVAPRKGSWIGQVPAVKLISKKDMGTFWQLEYEVREGEEKEIITIEIDKPEPEKPGEAVEVGPVSAIRRRAVHSQDDQVFYRSSLPGR</sequence>
<dbReference type="Proteomes" id="UP000031408">
    <property type="component" value="Unassembled WGS sequence"/>
</dbReference>
<evidence type="ECO:0000313" key="3">
    <source>
        <dbReference type="Proteomes" id="UP000031408"/>
    </source>
</evidence>
<feature type="chain" id="PRO_5002152727" description="DUF4412 domain-containing protein" evidence="1">
    <location>
        <begin position="20"/>
        <end position="243"/>
    </location>
</feature>
<keyword evidence="3" id="KW-1185">Reference proteome</keyword>
<dbReference type="RefSeq" id="WP_039144325.1">
    <property type="nucleotide sequence ID" value="NZ_JSVC01000045.1"/>
</dbReference>
<feature type="signal peptide" evidence="1">
    <location>
        <begin position="1"/>
        <end position="19"/>
    </location>
</feature>
<evidence type="ECO:0008006" key="4">
    <source>
        <dbReference type="Google" id="ProtNLM"/>
    </source>
</evidence>
<comment type="caution">
    <text evidence="2">The sequence shown here is derived from an EMBL/GenBank/DDBJ whole genome shotgun (WGS) entry which is preliminary data.</text>
</comment>
<reference evidence="2 3" key="1">
    <citation type="submission" date="2014-11" db="EMBL/GenBank/DDBJ databases">
        <title>Genome sequence of Flavihumibacter solisilvae 3-3.</title>
        <authorList>
            <person name="Zhou G."/>
            <person name="Li M."/>
            <person name="Wang G."/>
        </authorList>
    </citation>
    <scope>NUCLEOTIDE SEQUENCE [LARGE SCALE GENOMIC DNA]</scope>
    <source>
        <strain evidence="2 3">3-3</strain>
    </source>
</reference>
<keyword evidence="1" id="KW-0732">Signal</keyword>
<dbReference type="AlphaFoldDB" id="A0A0C1KTE0"/>
<dbReference type="OrthoDB" id="653675at2"/>
<protein>
    <recommendedName>
        <fullName evidence="4">DUF4412 domain-containing protein</fullName>
    </recommendedName>
</protein>
<evidence type="ECO:0000256" key="1">
    <source>
        <dbReference type="SAM" id="SignalP"/>
    </source>
</evidence>